<dbReference type="PANTHER" id="PTHR43574">
    <property type="entry name" value="EPIMERASE-RELATED"/>
    <property type="match status" value="1"/>
</dbReference>
<dbReference type="OrthoDB" id="9808276at2"/>
<organism evidence="2 3">
    <name type="scientific">Magnetospirillum moscoviense</name>
    <dbReference type="NCBI Taxonomy" id="1437059"/>
    <lineage>
        <taxon>Bacteria</taxon>
        <taxon>Pseudomonadati</taxon>
        <taxon>Pseudomonadota</taxon>
        <taxon>Alphaproteobacteria</taxon>
        <taxon>Rhodospirillales</taxon>
        <taxon>Rhodospirillaceae</taxon>
        <taxon>Magnetospirillum</taxon>
    </lineage>
</organism>
<protein>
    <submittedName>
        <fullName evidence="2">NAD(P)-dependent oxidoreductase</fullName>
    </submittedName>
</protein>
<dbReference type="InterPro" id="IPR036291">
    <property type="entry name" value="NAD(P)-bd_dom_sf"/>
</dbReference>
<comment type="caution">
    <text evidence="2">The sequence shown here is derived from an EMBL/GenBank/DDBJ whole genome shotgun (WGS) entry which is preliminary data.</text>
</comment>
<dbReference type="STRING" id="1437059.A6A05_18350"/>
<dbReference type="RefSeq" id="WP_068496360.1">
    <property type="nucleotide sequence ID" value="NZ_LWQU01000010.1"/>
</dbReference>
<dbReference type="Gene3D" id="3.40.50.720">
    <property type="entry name" value="NAD(P)-binding Rossmann-like Domain"/>
    <property type="match status" value="1"/>
</dbReference>
<sequence>MSRRFFLFGLGFSGRVIARALLDAGWQVAGTTRSGERADMPGITVHPFDRDHPLPAGALDGVTHVLSSVPPDEKGDPVVDVMGDHLRALAPSWVGYLSTTGVYGDRGGDWVDEDSPLIPGLDRSRRRVAAEAAWQSLGLAVHIFRLAGIYGPGRSAIDSVRSGQARRIVKPGQVFSRIHVEDIAGAVLASIAKPQPGGRIYNLCDDDPAPPQEVIAHACALLGVEPPPEIDWDQAKASLSPMALSFYADNKRVRNNRMKTELGVELRYPTYHQGLKSILLGH</sequence>
<dbReference type="Proteomes" id="UP000078543">
    <property type="component" value="Unassembled WGS sequence"/>
</dbReference>
<name>A0A178MZD0_9PROT</name>
<accession>A0A178MZD0</accession>
<dbReference type="AlphaFoldDB" id="A0A178MZD0"/>
<dbReference type="CDD" id="cd05266">
    <property type="entry name" value="SDR_a4"/>
    <property type="match status" value="1"/>
</dbReference>
<evidence type="ECO:0000256" key="1">
    <source>
        <dbReference type="ARBA" id="ARBA00023027"/>
    </source>
</evidence>
<evidence type="ECO:0000313" key="3">
    <source>
        <dbReference type="Proteomes" id="UP000078543"/>
    </source>
</evidence>
<evidence type="ECO:0000313" key="2">
    <source>
        <dbReference type="EMBL" id="OAN67296.1"/>
    </source>
</evidence>
<keyword evidence="3" id="KW-1185">Reference proteome</keyword>
<dbReference type="EMBL" id="LWQU01000010">
    <property type="protein sequence ID" value="OAN67296.1"/>
    <property type="molecule type" value="Genomic_DNA"/>
</dbReference>
<reference evidence="2 3" key="1">
    <citation type="submission" date="2016-04" db="EMBL/GenBank/DDBJ databases">
        <title>Draft genome sequence of freshwater magnetotactic bacteria Magnetospirillum marisnigri SP-1 and Magnetospirillum moscoviense BB-1.</title>
        <authorList>
            <person name="Koziaeva V."/>
            <person name="Dziuba M.V."/>
            <person name="Ivanov T.M."/>
            <person name="Kuznetsov B."/>
            <person name="Grouzdev D.S."/>
        </authorList>
    </citation>
    <scope>NUCLEOTIDE SEQUENCE [LARGE SCALE GENOMIC DNA]</scope>
    <source>
        <strain evidence="2 3">BB-1</strain>
    </source>
</reference>
<gene>
    <name evidence="2" type="ORF">A6A05_18350</name>
</gene>
<proteinExistence type="predicted"/>
<dbReference type="SUPFAM" id="SSF51735">
    <property type="entry name" value="NAD(P)-binding Rossmann-fold domains"/>
    <property type="match status" value="1"/>
</dbReference>
<keyword evidence="1" id="KW-0520">NAD</keyword>